<keyword evidence="5" id="KW-0130">Cell adhesion</keyword>
<evidence type="ECO:0000313" key="11">
    <source>
        <dbReference type="Proteomes" id="UP000675554"/>
    </source>
</evidence>
<dbReference type="InterPro" id="IPR005528">
    <property type="entry name" value="ChpA-H"/>
</dbReference>
<comment type="caution">
    <text evidence="10">The sequence shown here is derived from an EMBL/GenBank/DDBJ whole genome shotgun (WGS) entry which is preliminary data.</text>
</comment>
<evidence type="ECO:0000256" key="5">
    <source>
        <dbReference type="ARBA" id="ARBA00022889"/>
    </source>
</evidence>
<dbReference type="Pfam" id="PF03777">
    <property type="entry name" value="ChpA-C"/>
    <property type="match status" value="1"/>
</dbReference>
<proteinExistence type="predicted"/>
<keyword evidence="6 7" id="KW-0034">Amyloid</keyword>
<name>A0A8T4J0V0_9ACTN</name>
<feature type="domain" description="Chaplin" evidence="9">
    <location>
        <begin position="37"/>
        <end position="77"/>
    </location>
</feature>
<evidence type="ECO:0000256" key="7">
    <source>
        <dbReference type="PROSITE-ProRule" id="PRU01232"/>
    </source>
</evidence>
<reference evidence="10" key="1">
    <citation type="submission" date="2021-04" db="EMBL/GenBank/DDBJ databases">
        <title>Sequencing of actinobacteria type strains.</title>
        <authorList>
            <person name="Nguyen G.-S."/>
            <person name="Wentzel A."/>
        </authorList>
    </citation>
    <scope>NUCLEOTIDE SEQUENCE</scope>
    <source>
        <strain evidence="10">DSM 42095</strain>
    </source>
</reference>
<keyword evidence="11" id="KW-1185">Reference proteome</keyword>
<accession>A0A8T4J0V0</accession>
<dbReference type="AlphaFoldDB" id="A0A8T4J0V0"/>
<protein>
    <submittedName>
        <fullName evidence="10">Chaplin</fullName>
    </submittedName>
</protein>
<feature type="signal peptide" evidence="8">
    <location>
        <begin position="1"/>
        <end position="26"/>
    </location>
</feature>
<feature type="chain" id="PRO_5039298993" evidence="8">
    <location>
        <begin position="27"/>
        <end position="78"/>
    </location>
</feature>
<comment type="subcellular location">
    <subcellularLocation>
        <location evidence="1">Secreted</location>
        <location evidence="1">Cell wall</location>
    </subcellularLocation>
</comment>
<keyword evidence="2" id="KW-0134">Cell wall</keyword>
<dbReference type="PROSITE" id="PS51884">
    <property type="entry name" value="CHAPLIN"/>
    <property type="match status" value="1"/>
</dbReference>
<evidence type="ECO:0000256" key="1">
    <source>
        <dbReference type="ARBA" id="ARBA00004191"/>
    </source>
</evidence>
<dbReference type="Proteomes" id="UP000675554">
    <property type="component" value="Unassembled WGS sequence"/>
</dbReference>
<evidence type="ECO:0000256" key="8">
    <source>
        <dbReference type="SAM" id="SignalP"/>
    </source>
</evidence>
<keyword evidence="4 8" id="KW-0732">Signal</keyword>
<keyword evidence="3" id="KW-0964">Secreted</keyword>
<dbReference type="EMBL" id="JAGSMN010001292">
    <property type="protein sequence ID" value="MBR7678236.1"/>
    <property type="molecule type" value="Genomic_DNA"/>
</dbReference>
<evidence type="ECO:0000313" key="10">
    <source>
        <dbReference type="EMBL" id="MBR7678236.1"/>
    </source>
</evidence>
<gene>
    <name evidence="10" type="ORF">KDA82_35725</name>
</gene>
<evidence type="ECO:0000256" key="2">
    <source>
        <dbReference type="ARBA" id="ARBA00022512"/>
    </source>
</evidence>
<evidence type="ECO:0000256" key="3">
    <source>
        <dbReference type="ARBA" id="ARBA00022525"/>
    </source>
</evidence>
<evidence type="ECO:0000259" key="9">
    <source>
        <dbReference type="PROSITE" id="PS51884"/>
    </source>
</evidence>
<dbReference type="GO" id="GO:0007155">
    <property type="term" value="P:cell adhesion"/>
    <property type="evidence" value="ECO:0007669"/>
    <property type="project" value="UniProtKB-KW"/>
</dbReference>
<sequence>MRIRTVIAASALAAAGILGGAGAASADADAWARVKHSPGVLSGNAVQVPIHIGANVCGNSINVIGLLNPSAGNTCVNR</sequence>
<evidence type="ECO:0000256" key="6">
    <source>
        <dbReference type="ARBA" id="ARBA00023087"/>
    </source>
</evidence>
<organism evidence="10 11">
    <name type="scientific">Streptomyces daliensis</name>
    <dbReference type="NCBI Taxonomy" id="299421"/>
    <lineage>
        <taxon>Bacteria</taxon>
        <taxon>Bacillati</taxon>
        <taxon>Actinomycetota</taxon>
        <taxon>Actinomycetes</taxon>
        <taxon>Kitasatosporales</taxon>
        <taxon>Streptomycetaceae</taxon>
        <taxon>Streptomyces</taxon>
    </lineage>
</organism>
<evidence type="ECO:0000256" key="4">
    <source>
        <dbReference type="ARBA" id="ARBA00022729"/>
    </source>
</evidence>